<accession>A0A5R9FEN5</accession>
<dbReference type="PANTHER" id="PTHR34595:SF7">
    <property type="entry name" value="SLL1039 PROTEIN"/>
    <property type="match status" value="1"/>
</dbReference>
<dbReference type="EMBL" id="SWLG01000001">
    <property type="protein sequence ID" value="TLS39044.1"/>
    <property type="molecule type" value="Genomic_DNA"/>
</dbReference>
<proteinExistence type="predicted"/>
<dbReference type="AlphaFoldDB" id="A0A5R9FEN5"/>
<sequence>MLSRVADSLFWMARNVERADNNARLIAVKLISQLENANHQEELEDNWEELIQISGYQSQYSQQYEKITDRNVIEFLFFSSKNPNSVFTGITIARENAKAVREIIPQELWEMLNSFYLEIKECSESSWEIEKVNDYCELVKNRSLLFQGIVEATLQRGDAYLFMEMGKYIERAEKTSRILDVFFHKNLESYKNVEIVTYHHWWSVLQSVSGHEAYIKTYRPLINDQNVAEFLIFNPSFPRSMYFCIQKVKGAFEMIEDHHVEHYSKSLFEALEYLENDLTDYTIEEVIAHGPHSFLQSFQNRCNKIGQLIAKTYYLGEVTVT</sequence>
<protein>
    <submittedName>
        <fullName evidence="2">Alpha-E domain-containing protein</fullName>
    </submittedName>
</protein>
<evidence type="ECO:0000313" key="2">
    <source>
        <dbReference type="EMBL" id="TLS39044.1"/>
    </source>
</evidence>
<dbReference type="Proteomes" id="UP000308230">
    <property type="component" value="Unassembled WGS sequence"/>
</dbReference>
<comment type="caution">
    <text evidence="2">The sequence shown here is derived from an EMBL/GenBank/DDBJ whole genome shotgun (WGS) entry which is preliminary data.</text>
</comment>
<keyword evidence="3" id="KW-1185">Reference proteome</keyword>
<evidence type="ECO:0000313" key="3">
    <source>
        <dbReference type="Proteomes" id="UP000308230"/>
    </source>
</evidence>
<dbReference type="RefSeq" id="WP_138122500.1">
    <property type="nucleotide sequence ID" value="NZ_SWLG01000001.1"/>
</dbReference>
<dbReference type="PANTHER" id="PTHR34595">
    <property type="entry name" value="BLR5612 PROTEIN"/>
    <property type="match status" value="1"/>
</dbReference>
<dbReference type="OrthoDB" id="9803532at2"/>
<dbReference type="Pfam" id="PF04168">
    <property type="entry name" value="Alpha-E"/>
    <property type="match status" value="1"/>
</dbReference>
<organism evidence="2 3">
    <name type="scientific">Exobacillus caeni</name>
    <dbReference type="NCBI Taxonomy" id="2574798"/>
    <lineage>
        <taxon>Bacteria</taxon>
        <taxon>Bacillati</taxon>
        <taxon>Bacillota</taxon>
        <taxon>Bacilli</taxon>
        <taxon>Bacillales</taxon>
        <taxon>Guptibacillaceae</taxon>
        <taxon>Exobacillus</taxon>
    </lineage>
</organism>
<dbReference type="InterPro" id="IPR051680">
    <property type="entry name" value="ATP-dep_Glu-Cys_Ligase-2"/>
</dbReference>
<feature type="domain" description="DUF403" evidence="1">
    <location>
        <begin position="1"/>
        <end position="313"/>
    </location>
</feature>
<evidence type="ECO:0000259" key="1">
    <source>
        <dbReference type="Pfam" id="PF04168"/>
    </source>
</evidence>
<reference evidence="2 3" key="1">
    <citation type="submission" date="2019-04" db="EMBL/GenBank/DDBJ databases">
        <title>Bacillus caeni sp. nov., a bacterium isolated from mangrove sediment.</title>
        <authorList>
            <person name="Huang H."/>
            <person name="Mo K."/>
            <person name="Hu Y."/>
        </authorList>
    </citation>
    <scope>NUCLEOTIDE SEQUENCE [LARGE SCALE GENOMIC DNA]</scope>
    <source>
        <strain evidence="2 3">HB172195</strain>
    </source>
</reference>
<name>A0A5R9FEN5_9BACL</name>
<dbReference type="InterPro" id="IPR007296">
    <property type="entry name" value="DUF403"/>
</dbReference>
<gene>
    <name evidence="2" type="ORF">FCL54_01670</name>
</gene>